<dbReference type="PANTHER" id="PTHR47506:SF1">
    <property type="entry name" value="HTH-TYPE TRANSCRIPTIONAL REGULATOR YJDC"/>
    <property type="match status" value="1"/>
</dbReference>
<name>A0A1H3TWF1_9PSED</name>
<protein>
    <submittedName>
        <fullName evidence="7">Transcriptional regulator, TetR family</fullName>
    </submittedName>
</protein>
<keyword evidence="3" id="KW-0804">Transcription</keyword>
<keyword evidence="1" id="KW-0805">Transcription regulation</keyword>
<dbReference type="EMBL" id="FNOX01000012">
    <property type="protein sequence ID" value="SDZ54536.1"/>
    <property type="molecule type" value="Genomic_DNA"/>
</dbReference>
<feature type="DNA-binding region" description="H-T-H motif" evidence="4">
    <location>
        <begin position="34"/>
        <end position="53"/>
    </location>
</feature>
<dbReference type="PROSITE" id="PS50977">
    <property type="entry name" value="HTH_TETR_2"/>
    <property type="match status" value="1"/>
</dbReference>
<evidence type="ECO:0000313" key="7">
    <source>
        <dbReference type="EMBL" id="SDZ54536.1"/>
    </source>
</evidence>
<dbReference type="Pfam" id="PF00440">
    <property type="entry name" value="TetR_N"/>
    <property type="match status" value="1"/>
</dbReference>
<dbReference type="InterPro" id="IPR036271">
    <property type="entry name" value="Tet_transcr_reg_TetR-rel_C_sf"/>
</dbReference>
<dbReference type="AlphaFoldDB" id="A0A1H3TWF1"/>
<proteinExistence type="predicted"/>
<gene>
    <name evidence="7" type="ORF">SAMN05216247_11278</name>
</gene>
<dbReference type="RefSeq" id="WP_074854541.1">
    <property type="nucleotide sequence ID" value="NZ_FNOX01000012.1"/>
</dbReference>
<dbReference type="Gene3D" id="1.10.357.10">
    <property type="entry name" value="Tetracycline Repressor, domain 2"/>
    <property type="match status" value="1"/>
</dbReference>
<dbReference type="GO" id="GO:0003677">
    <property type="term" value="F:DNA binding"/>
    <property type="evidence" value="ECO:0007669"/>
    <property type="project" value="UniProtKB-UniRule"/>
</dbReference>
<dbReference type="SUPFAM" id="SSF46689">
    <property type="entry name" value="Homeodomain-like"/>
    <property type="match status" value="1"/>
</dbReference>
<evidence type="ECO:0000256" key="1">
    <source>
        <dbReference type="ARBA" id="ARBA00023015"/>
    </source>
</evidence>
<evidence type="ECO:0000256" key="4">
    <source>
        <dbReference type="PROSITE-ProRule" id="PRU00335"/>
    </source>
</evidence>
<dbReference type="InterPro" id="IPR009057">
    <property type="entry name" value="Homeodomain-like_sf"/>
</dbReference>
<dbReference type="PANTHER" id="PTHR47506">
    <property type="entry name" value="TRANSCRIPTIONAL REGULATORY PROTEIN"/>
    <property type="match status" value="1"/>
</dbReference>
<feature type="region of interest" description="Disordered" evidence="5">
    <location>
        <begin position="207"/>
        <end position="234"/>
    </location>
</feature>
<dbReference type="Proteomes" id="UP000182902">
    <property type="component" value="Unassembled WGS sequence"/>
</dbReference>
<feature type="domain" description="HTH tetR-type" evidence="6">
    <location>
        <begin position="9"/>
        <end position="71"/>
    </location>
</feature>
<sequence length="234" mass="25203">MAQMGRPRNFDRDQAVEQAMHLFWQHGYDATSLAQLKAGLGGGISAPSFYAAFGSKEALFDECVQRYLATYAQVTECLWDEALPPRTAIETALRQSARMQCEDGHPKGCMVALGVMSAPSPENARVADALTQSRVRTRAGIVACVERGIRLGQLPGTTQAASMATVFDSFLQGVSILARDNVRFKDIDAAISQLLLTWDITAVTASPIRPDMPAKNPQTPAPDAAHSAHGDTAR</sequence>
<dbReference type="SUPFAM" id="SSF48498">
    <property type="entry name" value="Tetracyclin repressor-like, C-terminal domain"/>
    <property type="match status" value="1"/>
</dbReference>
<dbReference type="Gene3D" id="1.10.10.60">
    <property type="entry name" value="Homeodomain-like"/>
    <property type="match status" value="1"/>
</dbReference>
<evidence type="ECO:0000256" key="2">
    <source>
        <dbReference type="ARBA" id="ARBA00023125"/>
    </source>
</evidence>
<dbReference type="InterPro" id="IPR001647">
    <property type="entry name" value="HTH_TetR"/>
</dbReference>
<organism evidence="7 8">
    <name type="scientific">Pseudomonas salomonii</name>
    <dbReference type="NCBI Taxonomy" id="191391"/>
    <lineage>
        <taxon>Bacteria</taxon>
        <taxon>Pseudomonadati</taxon>
        <taxon>Pseudomonadota</taxon>
        <taxon>Gammaproteobacteria</taxon>
        <taxon>Pseudomonadales</taxon>
        <taxon>Pseudomonadaceae</taxon>
        <taxon>Pseudomonas</taxon>
    </lineage>
</organism>
<evidence type="ECO:0000256" key="3">
    <source>
        <dbReference type="ARBA" id="ARBA00023163"/>
    </source>
</evidence>
<evidence type="ECO:0000313" key="8">
    <source>
        <dbReference type="Proteomes" id="UP000182902"/>
    </source>
</evidence>
<accession>A0A1H3TWF1</accession>
<evidence type="ECO:0000256" key="5">
    <source>
        <dbReference type="SAM" id="MobiDB-lite"/>
    </source>
</evidence>
<evidence type="ECO:0000259" key="6">
    <source>
        <dbReference type="PROSITE" id="PS50977"/>
    </source>
</evidence>
<reference evidence="7 8" key="1">
    <citation type="submission" date="2016-10" db="EMBL/GenBank/DDBJ databases">
        <authorList>
            <person name="de Groot N.N."/>
        </authorList>
    </citation>
    <scope>NUCLEOTIDE SEQUENCE [LARGE SCALE GENOMIC DNA]</scope>
    <source>
        <strain evidence="7 8">ICMP 14252</strain>
    </source>
</reference>
<keyword evidence="2 4" id="KW-0238">DNA-binding</keyword>